<reference evidence="8 9" key="1">
    <citation type="submission" date="2023-05" db="EMBL/GenBank/DDBJ databases">
        <title>A 100% complete, gapless, phased diploid assembly of the Scenedesmus obliquus UTEX 3031 genome.</title>
        <authorList>
            <person name="Biondi T.C."/>
            <person name="Hanschen E.R."/>
            <person name="Kwon T."/>
            <person name="Eng W."/>
            <person name="Kruse C.P.S."/>
            <person name="Koehler S.I."/>
            <person name="Kunde Y."/>
            <person name="Gleasner C.D."/>
            <person name="You Mak K.T."/>
            <person name="Polle J."/>
            <person name="Hovde B.T."/>
            <person name="Starkenburg S.R."/>
        </authorList>
    </citation>
    <scope>NUCLEOTIDE SEQUENCE [LARGE SCALE GENOMIC DNA]</scope>
    <source>
        <strain evidence="8 9">DOE0152z</strain>
    </source>
</reference>
<feature type="transmembrane region" description="Helical" evidence="6">
    <location>
        <begin position="140"/>
        <end position="157"/>
    </location>
</feature>
<protein>
    <recommendedName>
        <fullName evidence="6">Protein DETOXIFICATION</fullName>
    </recommendedName>
    <alternativeName>
        <fullName evidence="6">Multidrug and toxic compound extrusion protein</fullName>
    </alternativeName>
</protein>
<dbReference type="CDD" id="cd13132">
    <property type="entry name" value="MATE_eukaryotic"/>
    <property type="match status" value="1"/>
</dbReference>
<dbReference type="EMBL" id="CP126208">
    <property type="protein sequence ID" value="WIA08864.1"/>
    <property type="molecule type" value="Genomic_DNA"/>
</dbReference>
<evidence type="ECO:0000313" key="9">
    <source>
        <dbReference type="Proteomes" id="UP001244341"/>
    </source>
</evidence>
<feature type="transmembrane region" description="Helical" evidence="6">
    <location>
        <begin position="101"/>
        <end position="120"/>
    </location>
</feature>
<keyword evidence="3 6" id="KW-0812">Transmembrane</keyword>
<evidence type="ECO:0000256" key="1">
    <source>
        <dbReference type="ARBA" id="ARBA00004141"/>
    </source>
</evidence>
<gene>
    <name evidence="8" type="ORF">OEZ85_008285</name>
</gene>
<evidence type="ECO:0000313" key="8">
    <source>
        <dbReference type="EMBL" id="WIA08864.1"/>
    </source>
</evidence>
<evidence type="ECO:0000256" key="7">
    <source>
        <dbReference type="SAM" id="MobiDB-lite"/>
    </source>
</evidence>
<feature type="transmembrane region" description="Helical" evidence="6">
    <location>
        <begin position="169"/>
        <end position="190"/>
    </location>
</feature>
<evidence type="ECO:0000256" key="3">
    <source>
        <dbReference type="ARBA" id="ARBA00022692"/>
    </source>
</evidence>
<keyword evidence="4 6" id="KW-1133">Transmembrane helix</keyword>
<feature type="transmembrane region" description="Helical" evidence="6">
    <location>
        <begin position="202"/>
        <end position="223"/>
    </location>
</feature>
<feature type="transmembrane region" description="Helical" evidence="6">
    <location>
        <begin position="288"/>
        <end position="308"/>
    </location>
</feature>
<comment type="subcellular location">
    <subcellularLocation>
        <location evidence="1">Membrane</location>
        <topology evidence="1">Multi-pass membrane protein</topology>
    </subcellularLocation>
</comment>
<dbReference type="Pfam" id="PF01554">
    <property type="entry name" value="MatE"/>
    <property type="match status" value="2"/>
</dbReference>
<feature type="transmembrane region" description="Helical" evidence="6">
    <location>
        <begin position="401"/>
        <end position="421"/>
    </location>
</feature>
<evidence type="ECO:0000256" key="5">
    <source>
        <dbReference type="ARBA" id="ARBA00023136"/>
    </source>
</evidence>
<feature type="transmembrane region" description="Helical" evidence="6">
    <location>
        <begin position="329"/>
        <end position="353"/>
    </location>
</feature>
<sequence length="886" mass="94223">MLTFSHIRSTTRSSSPLEELQRQSKMAGPLFLQNLLAYSTSVVAVAFIGHLDDPSLLSSAVLANSLFNVSGYSVVQGLSAGMETLCGQAYGGRSYKALGLWLQRALLITWLMCLPISLLWTHAEPLLLAVGQKPSIAAGAARYLWCILPTLFMGAVVECLKRYLLAQQVVLPGMVITMVTSCLCPLYNWLLIFKLQLGLTGAAYAFVLSQATSCLLLICYTAWRDAAMAAAGDPQATWSRPSMAVFAGWGMYLSYGVPACLMICMEWWCYEVLILLAGVTSNAEVAVGVMGLCLQISASAYMASMAYSSSVNTRIGNELGAGNAATARLAFIIGVAAVILVQACMILGLFFGARQVLALLTNNEEVEGLARQVFPILLPTFIGDGVNAVAAATLRGAGRQGLGAAINAVGYWCFGVPLSALFGLKLGMGVRGFWLGLLCTTYSMSAVQLLIIGRFNWPREVERAAALLASHEDEAVDAKAVALGAAAAPAAVAAAGAAGRAARDAADGPDSIREPDVWPRRTGRDSKEGGGRHRLLGVEGTLLHCTDGSGNVQTLSLSSAVDLLPPAACEDTAAAEHLSEASWCSAVQQLHTSTAGRDLSTTQQVRAACAGAAATPAKPSAASGGSKLKLPANYALTLFDDLRFSLQHWGLTKAVVDTRGGRLVQLDWYLKVHEPMQQHLPSEELAVKFLAKYPDVFRLEKRPPAIGSTPATFLGIQPHAAQALLVGKRCQQLLAAYKARLHSHLQQQQHEQQQQQGHSAGGVIDLALASARVQAGGLMDPLLKQYSDKLFTSFKDFAAAALADEFVLVDTGGGRQGLMLRQPAAAEPAGAEQELRQPAARLPLEALTASLLAKDPQLQGSEAEAKLLRWRYNPTDQPRRDAARAP</sequence>
<dbReference type="InterPro" id="IPR002528">
    <property type="entry name" value="MATE_fam"/>
</dbReference>
<comment type="similarity">
    <text evidence="2 6">Belongs to the multi antimicrobial extrusion (MATE) (TC 2.A.66.1) family.</text>
</comment>
<organism evidence="8 9">
    <name type="scientific">Tetradesmus obliquus</name>
    <name type="common">Green alga</name>
    <name type="synonym">Acutodesmus obliquus</name>
    <dbReference type="NCBI Taxonomy" id="3088"/>
    <lineage>
        <taxon>Eukaryota</taxon>
        <taxon>Viridiplantae</taxon>
        <taxon>Chlorophyta</taxon>
        <taxon>core chlorophytes</taxon>
        <taxon>Chlorophyceae</taxon>
        <taxon>CS clade</taxon>
        <taxon>Sphaeropleales</taxon>
        <taxon>Scenedesmaceae</taxon>
        <taxon>Tetradesmus</taxon>
    </lineage>
</organism>
<proteinExistence type="inferred from homology"/>
<dbReference type="Proteomes" id="UP001244341">
    <property type="component" value="Chromosome 1b"/>
</dbReference>
<keyword evidence="5 6" id="KW-0472">Membrane</keyword>
<feature type="transmembrane region" description="Helical" evidence="6">
    <location>
        <begin position="244"/>
        <end position="268"/>
    </location>
</feature>
<feature type="compositionally biased region" description="Basic and acidic residues" evidence="7">
    <location>
        <begin position="504"/>
        <end position="531"/>
    </location>
</feature>
<comment type="caution">
    <text evidence="6">Lacks conserved residue(s) required for the propagation of feature annotation.</text>
</comment>
<evidence type="ECO:0000256" key="4">
    <source>
        <dbReference type="ARBA" id="ARBA00022989"/>
    </source>
</evidence>
<feature type="region of interest" description="Disordered" evidence="7">
    <location>
        <begin position="504"/>
        <end position="533"/>
    </location>
</feature>
<accession>A0ABY8TIE3</accession>
<evidence type="ECO:0000256" key="2">
    <source>
        <dbReference type="ARBA" id="ARBA00010199"/>
    </source>
</evidence>
<feature type="transmembrane region" description="Helical" evidence="6">
    <location>
        <begin position="433"/>
        <end position="453"/>
    </location>
</feature>
<dbReference type="NCBIfam" id="TIGR00797">
    <property type="entry name" value="matE"/>
    <property type="match status" value="1"/>
</dbReference>
<dbReference type="PANTHER" id="PTHR11206">
    <property type="entry name" value="MULTIDRUG RESISTANCE PROTEIN"/>
    <property type="match status" value="1"/>
</dbReference>
<dbReference type="InterPro" id="IPR045069">
    <property type="entry name" value="MATE_euk"/>
</dbReference>
<keyword evidence="9" id="KW-1185">Reference proteome</keyword>
<evidence type="ECO:0000256" key="6">
    <source>
        <dbReference type="RuleBase" id="RU004914"/>
    </source>
</evidence>
<name>A0ABY8TIE3_TETOB</name>